<evidence type="ECO:0000259" key="1">
    <source>
        <dbReference type="Pfam" id="PF17046"/>
    </source>
</evidence>
<feature type="domain" description="Fungal death-pathway protein SesB" evidence="1">
    <location>
        <begin position="4"/>
        <end position="28"/>
    </location>
</feature>
<gene>
    <name evidence="2" type="ORF">BU24DRAFT_360624</name>
</gene>
<protein>
    <recommendedName>
        <fullName evidence="1">Fungal death-pathway protein SesB domain-containing protein</fullName>
    </recommendedName>
</protein>
<dbReference type="OrthoDB" id="20872at2759"/>
<dbReference type="AlphaFoldDB" id="A0A6A5X648"/>
<dbReference type="RefSeq" id="XP_033376656.1">
    <property type="nucleotide sequence ID" value="XM_033524115.1"/>
</dbReference>
<evidence type="ECO:0000313" key="2">
    <source>
        <dbReference type="EMBL" id="KAF2008317.1"/>
    </source>
</evidence>
<sequence length="229" mass="24521">MALPSITTTFAGNGNLGLQVGYNSGAIHFGAPGKCRSRLHRPETPLEPVCFVPFRRDPHCIARGTLLDQICKRCAAPASRVALVGLGGMDRSTAPQSSAARAEQVKIRGRKDPHADVFKLVHDWLRNRKNGPLVLDNADNTGVLSPISSQSAKANRASVQRRISSYLPPSSHGSVLVTSRTRRAATQIVGDGDVIPIEPMDDAAAQNLLRDKLGDEVSSNESIAENNSI</sequence>
<dbReference type="EMBL" id="ML978086">
    <property type="protein sequence ID" value="KAF2008317.1"/>
    <property type="molecule type" value="Genomic_DNA"/>
</dbReference>
<organism evidence="2 3">
    <name type="scientific">Aaosphaeria arxii CBS 175.79</name>
    <dbReference type="NCBI Taxonomy" id="1450172"/>
    <lineage>
        <taxon>Eukaryota</taxon>
        <taxon>Fungi</taxon>
        <taxon>Dikarya</taxon>
        <taxon>Ascomycota</taxon>
        <taxon>Pezizomycotina</taxon>
        <taxon>Dothideomycetes</taxon>
        <taxon>Pleosporomycetidae</taxon>
        <taxon>Pleosporales</taxon>
        <taxon>Pleosporales incertae sedis</taxon>
        <taxon>Aaosphaeria</taxon>
    </lineage>
</organism>
<dbReference type="InterPro" id="IPR027417">
    <property type="entry name" value="P-loop_NTPase"/>
</dbReference>
<proteinExistence type="predicted"/>
<dbReference type="Gene3D" id="3.40.50.300">
    <property type="entry name" value="P-loop containing nucleotide triphosphate hydrolases"/>
    <property type="match status" value="1"/>
</dbReference>
<name>A0A6A5X648_9PLEO</name>
<evidence type="ECO:0000313" key="3">
    <source>
        <dbReference type="Proteomes" id="UP000799778"/>
    </source>
</evidence>
<accession>A0A6A5X648</accession>
<keyword evidence="3" id="KW-1185">Reference proteome</keyword>
<dbReference type="Proteomes" id="UP000799778">
    <property type="component" value="Unassembled WGS sequence"/>
</dbReference>
<dbReference type="Pfam" id="PF17046">
    <property type="entry name" value="Ses_B"/>
    <property type="match status" value="1"/>
</dbReference>
<dbReference type="InterPro" id="IPR031469">
    <property type="entry name" value="SesB_dom"/>
</dbReference>
<reference evidence="2" key="1">
    <citation type="journal article" date="2020" name="Stud. Mycol.">
        <title>101 Dothideomycetes genomes: a test case for predicting lifestyles and emergence of pathogens.</title>
        <authorList>
            <person name="Haridas S."/>
            <person name="Albert R."/>
            <person name="Binder M."/>
            <person name="Bloem J."/>
            <person name="Labutti K."/>
            <person name="Salamov A."/>
            <person name="Andreopoulos B."/>
            <person name="Baker S."/>
            <person name="Barry K."/>
            <person name="Bills G."/>
            <person name="Bluhm B."/>
            <person name="Cannon C."/>
            <person name="Castanera R."/>
            <person name="Culley D."/>
            <person name="Daum C."/>
            <person name="Ezra D."/>
            <person name="Gonzalez J."/>
            <person name="Henrissat B."/>
            <person name="Kuo A."/>
            <person name="Liang C."/>
            <person name="Lipzen A."/>
            <person name="Lutzoni F."/>
            <person name="Magnuson J."/>
            <person name="Mondo S."/>
            <person name="Nolan M."/>
            <person name="Ohm R."/>
            <person name="Pangilinan J."/>
            <person name="Park H.-J."/>
            <person name="Ramirez L."/>
            <person name="Alfaro M."/>
            <person name="Sun H."/>
            <person name="Tritt A."/>
            <person name="Yoshinaga Y."/>
            <person name="Zwiers L.-H."/>
            <person name="Turgeon B."/>
            <person name="Goodwin S."/>
            <person name="Spatafora J."/>
            <person name="Crous P."/>
            <person name="Grigoriev I."/>
        </authorList>
    </citation>
    <scope>NUCLEOTIDE SEQUENCE</scope>
    <source>
        <strain evidence="2">CBS 175.79</strain>
    </source>
</reference>
<dbReference type="GeneID" id="54281512"/>